<proteinExistence type="predicted"/>
<evidence type="ECO:0000256" key="1">
    <source>
        <dbReference type="SAM" id="MobiDB-lite"/>
    </source>
</evidence>
<evidence type="ECO:0000313" key="3">
    <source>
        <dbReference type="Proteomes" id="UP000684084"/>
    </source>
</evidence>
<reference evidence="2" key="1">
    <citation type="submission" date="2020-05" db="EMBL/GenBank/DDBJ databases">
        <authorList>
            <person name="Rincon C."/>
            <person name="Sanders R I."/>
            <person name="Robbins C."/>
            <person name="Chaturvedi A."/>
        </authorList>
    </citation>
    <scope>NUCLEOTIDE SEQUENCE</scope>
    <source>
        <strain evidence="2">CHB12</strain>
    </source>
</reference>
<evidence type="ECO:0000313" key="2">
    <source>
        <dbReference type="EMBL" id="CAB5392227.1"/>
    </source>
</evidence>
<feature type="region of interest" description="Disordered" evidence="1">
    <location>
        <begin position="382"/>
        <end position="404"/>
    </location>
</feature>
<dbReference type="Proteomes" id="UP000684084">
    <property type="component" value="Unassembled WGS sequence"/>
</dbReference>
<gene>
    <name evidence="2" type="ORF">CHRIB12_LOCUS22324</name>
</gene>
<comment type="caution">
    <text evidence="2">The sequence shown here is derived from an EMBL/GenBank/DDBJ whole genome shotgun (WGS) entry which is preliminary data.</text>
</comment>
<dbReference type="EMBL" id="CAGKOT010000075">
    <property type="protein sequence ID" value="CAB5392227.1"/>
    <property type="molecule type" value="Genomic_DNA"/>
</dbReference>
<protein>
    <submittedName>
        <fullName evidence="2">Uncharacterized protein</fullName>
    </submittedName>
</protein>
<feature type="compositionally biased region" description="Basic and acidic residues" evidence="1">
    <location>
        <begin position="391"/>
        <end position="404"/>
    </location>
</feature>
<accession>A0A916EL87</accession>
<dbReference type="AlphaFoldDB" id="A0A916EL87"/>
<feature type="region of interest" description="Disordered" evidence="1">
    <location>
        <begin position="1"/>
        <end position="46"/>
    </location>
</feature>
<dbReference type="OrthoDB" id="20651at2759"/>
<name>A0A916EL87_9GLOM</name>
<sequence length="493" mass="57213">MASPMLPISQRTRSGMAKNMAQDESDDVSRVSSKGKETNNITAPLTTNQNTLQNMSSPVFLVSSPEKVNTNTAGQLTSQNSSVNNDIANKQTFSPIISQIPVDHNDAASGGQVIKDQQVDLPDIEMIVEDQNNDINQYRKLENNKIIAVLEVPINDPANIDEYKKFIKVIQNSILEDSILHQEDITGLHIQIITQKISEDKVMQTANDRHKSNKVITGIALQATLISQQTFKELMEIPYRYRVVQVFNASIRLTTAIVKPFMRKYGELEEEECYSRRLHAHAPNRQVIYITFKDANSVAHFYNDHVLWIYVEFYIPRNTYTNDTQKYAYIYFKDEAAMLAATQEVLLVRNKQAEWEIRQSRYARNRTNNYAKPATYAQMAAQNNRRYRKRGNNDDNRQNNNRYDRYVDRSWNRNNINRDLYEGDVDNIDSFDDEKDLIMNEIGMHEWDEPSKMPYVYLRSCDIQYGIKKGGSMHMNNKEKEEFQRKQTNDNLQ</sequence>
<organism evidence="2 3">
    <name type="scientific">Rhizophagus irregularis</name>
    <dbReference type="NCBI Taxonomy" id="588596"/>
    <lineage>
        <taxon>Eukaryota</taxon>
        <taxon>Fungi</taxon>
        <taxon>Fungi incertae sedis</taxon>
        <taxon>Mucoromycota</taxon>
        <taxon>Glomeromycotina</taxon>
        <taxon>Glomeromycetes</taxon>
        <taxon>Glomerales</taxon>
        <taxon>Glomeraceae</taxon>
        <taxon>Rhizophagus</taxon>
    </lineage>
</organism>